<reference evidence="1 2" key="1">
    <citation type="submission" date="2014-04" db="EMBL/GenBank/DDBJ databases">
        <authorList>
            <person name="Sears C."/>
            <person name="Carroll K."/>
            <person name="Sack B.R."/>
            <person name="Qadri F."/>
            <person name="Myers L.L."/>
            <person name="Chung G.-T."/>
            <person name="Escheverria P."/>
            <person name="Fraser C.M."/>
            <person name="Sadzewicz L."/>
            <person name="Shefchek K.A."/>
            <person name="Tallon L."/>
            <person name="Das S.P."/>
            <person name="Daugherty S."/>
            <person name="Mongodin E.F."/>
        </authorList>
    </citation>
    <scope>NUCLEOTIDE SEQUENCE [LARGE SCALE GENOMIC DNA]</scope>
    <source>
        <strain evidence="1 2">3975 RP4</strain>
    </source>
</reference>
<proteinExistence type="predicted"/>
<evidence type="ECO:0000313" key="2">
    <source>
        <dbReference type="Proteomes" id="UP000027661"/>
    </source>
</evidence>
<dbReference type="EMBL" id="JNHM01000065">
    <property type="protein sequence ID" value="KDS50817.1"/>
    <property type="molecule type" value="Genomic_DNA"/>
</dbReference>
<organism evidence="1 2">
    <name type="scientific">Phocaeicola vulgatus str. 3975 RP4</name>
    <dbReference type="NCBI Taxonomy" id="1339352"/>
    <lineage>
        <taxon>Bacteria</taxon>
        <taxon>Pseudomonadati</taxon>
        <taxon>Bacteroidota</taxon>
        <taxon>Bacteroidia</taxon>
        <taxon>Bacteroidales</taxon>
        <taxon>Bacteroidaceae</taxon>
        <taxon>Phocaeicola</taxon>
    </lineage>
</organism>
<dbReference type="PATRIC" id="fig|1339352.3.peg.2978"/>
<dbReference type="RefSeq" id="WP_005847601.1">
    <property type="nucleotide sequence ID" value="NZ_JNHM01000065.1"/>
</dbReference>
<name>A0A069SJW6_PHOVU</name>
<evidence type="ECO:0000313" key="1">
    <source>
        <dbReference type="EMBL" id="KDS50817.1"/>
    </source>
</evidence>
<accession>A0A069SJW6</accession>
<sequence length="66" mass="7482">MKSNKEYKVKVQFVLEGEVTVNACSKDEAKELVEESFGLVVGGNLHSMDSRIIDWDFPVHPEMIVK</sequence>
<dbReference type="Proteomes" id="UP000027661">
    <property type="component" value="Unassembled WGS sequence"/>
</dbReference>
<dbReference type="AlphaFoldDB" id="A0A069SJW6"/>
<protein>
    <submittedName>
        <fullName evidence="1">Uncharacterized protein</fullName>
    </submittedName>
</protein>
<comment type="caution">
    <text evidence="1">The sequence shown here is derived from an EMBL/GenBank/DDBJ whole genome shotgun (WGS) entry which is preliminary data.</text>
</comment>
<gene>
    <name evidence="1" type="ORF">M099_3119</name>
</gene>